<name>W7RP99_LYSSH</name>
<accession>W7RP99</accession>
<dbReference type="HOGENOM" id="CLU_2617800_0_0_9"/>
<evidence type="ECO:0000313" key="2">
    <source>
        <dbReference type="Proteomes" id="UP000023555"/>
    </source>
</evidence>
<proteinExistence type="predicted"/>
<sequence length="78" mass="8900">MTDIIIESKCIAPNPSNYCINRATLMRTLIKCHQHTCTLIHSGAGYGKTTILTQFLYPNLDVFLGIVFPMKMIQFYPF</sequence>
<dbReference type="AlphaFoldDB" id="W7RP99"/>
<dbReference type="EMBL" id="AYKQ01000009">
    <property type="protein sequence ID" value="EWH33417.1"/>
    <property type="molecule type" value="Genomic_DNA"/>
</dbReference>
<protein>
    <submittedName>
        <fullName evidence="1">Uncharacterized protein</fullName>
    </submittedName>
</protein>
<evidence type="ECO:0000313" key="1">
    <source>
        <dbReference type="EMBL" id="EWH33417.1"/>
    </source>
</evidence>
<reference evidence="1 2" key="1">
    <citation type="journal article" date="2015" name="Stand. Genomic Sci.">
        <title>Genome sequence and description of the mosquitocidal and heavy metal tolerant strain Lysinibacillus sphaericus CBAM5.</title>
        <authorList>
            <person name="Pena-Montenegro T.D."/>
            <person name="Lozano L."/>
            <person name="Dussan J."/>
        </authorList>
    </citation>
    <scope>NUCLEOTIDE SEQUENCE [LARGE SCALE GENOMIC DNA]</scope>
    <source>
        <strain evidence="1 2">CBAM5</strain>
    </source>
</reference>
<dbReference type="Proteomes" id="UP000023555">
    <property type="component" value="Unassembled WGS sequence"/>
</dbReference>
<comment type="caution">
    <text evidence="1">The sequence shown here is derived from an EMBL/GenBank/DDBJ whole genome shotgun (WGS) entry which is preliminary data.</text>
</comment>
<gene>
    <name evidence="1" type="ORF">P799_10460</name>
</gene>
<organism evidence="1 2">
    <name type="scientific">Lysinibacillus sphaericus CBAM5</name>
    <dbReference type="NCBI Taxonomy" id="1400869"/>
    <lineage>
        <taxon>Bacteria</taxon>
        <taxon>Bacillati</taxon>
        <taxon>Bacillota</taxon>
        <taxon>Bacilli</taxon>
        <taxon>Bacillales</taxon>
        <taxon>Bacillaceae</taxon>
        <taxon>Lysinibacillus</taxon>
    </lineage>
</organism>